<proteinExistence type="predicted"/>
<dbReference type="OrthoDB" id="2061035at2"/>
<dbReference type="AlphaFoldDB" id="A0A4R3MNS8"/>
<dbReference type="EMBL" id="SMAL01000001">
    <property type="protein sequence ID" value="TCT16917.1"/>
    <property type="molecule type" value="Genomic_DNA"/>
</dbReference>
<evidence type="ECO:0000313" key="3">
    <source>
        <dbReference type="Proteomes" id="UP000294902"/>
    </source>
</evidence>
<evidence type="ECO:0000256" key="1">
    <source>
        <dbReference type="SAM" id="Phobius"/>
    </source>
</evidence>
<accession>A0A4R3MNS8</accession>
<reference evidence="2 3" key="1">
    <citation type="submission" date="2019-03" db="EMBL/GenBank/DDBJ databases">
        <title>Genomic Encyclopedia of Type Strains, Phase IV (KMG-IV): sequencing the most valuable type-strain genomes for metagenomic binning, comparative biology and taxonomic classification.</title>
        <authorList>
            <person name="Goeker M."/>
        </authorList>
    </citation>
    <scope>NUCLEOTIDE SEQUENCE [LARGE SCALE GENOMIC DNA]</scope>
    <source>
        <strain evidence="2 3">DSM 24629</strain>
    </source>
</reference>
<feature type="transmembrane region" description="Helical" evidence="1">
    <location>
        <begin position="20"/>
        <end position="38"/>
    </location>
</feature>
<gene>
    <name evidence="2" type="ORF">EDC18_101213</name>
</gene>
<sequence>MSKLIDEKKLSLKKIGVEKLIFLLIIGVFLLIVSKPMFDDDITQPSQENDYIPPTTTVKAYEKTYEEEMEEKLKAVLSKIDGVGKVDVIITVKSSKELVVNKDNPQTFSQIEEKDGQGGERISIERSNQEATILTNSRDGVNVPFVVKELEPEVNGVVIVAEGGDSPRVKTDLINAAEVLFNIPSHRIKVMKMVSN</sequence>
<organism evidence="2 3">
    <name type="scientific">Natranaerovirga pectinivora</name>
    <dbReference type="NCBI Taxonomy" id="682400"/>
    <lineage>
        <taxon>Bacteria</taxon>
        <taxon>Bacillati</taxon>
        <taxon>Bacillota</taxon>
        <taxon>Clostridia</taxon>
        <taxon>Lachnospirales</taxon>
        <taxon>Natranaerovirgaceae</taxon>
        <taxon>Natranaerovirga</taxon>
    </lineage>
</organism>
<protein>
    <submittedName>
        <fullName evidence="2">Stage III sporulation protein AG</fullName>
    </submittedName>
</protein>
<comment type="caution">
    <text evidence="2">The sequence shown here is derived from an EMBL/GenBank/DDBJ whole genome shotgun (WGS) entry which is preliminary data.</text>
</comment>
<keyword evidence="1" id="KW-0812">Transmembrane</keyword>
<evidence type="ECO:0000313" key="2">
    <source>
        <dbReference type="EMBL" id="TCT16917.1"/>
    </source>
</evidence>
<dbReference type="RefSeq" id="WP_132249378.1">
    <property type="nucleotide sequence ID" value="NZ_SMAL01000001.1"/>
</dbReference>
<name>A0A4R3MNS8_9FIRM</name>
<keyword evidence="1" id="KW-0472">Membrane</keyword>
<dbReference type="Proteomes" id="UP000294902">
    <property type="component" value="Unassembled WGS sequence"/>
</dbReference>
<keyword evidence="1" id="KW-1133">Transmembrane helix</keyword>
<keyword evidence="3" id="KW-1185">Reference proteome</keyword>